<reference evidence="2" key="1">
    <citation type="journal article" date="2014" name="BMC Genomics">
        <title>The genome sequence of the biocontrol fungus Metarhizium anisopliae and comparative genomics of Metarhizium species.</title>
        <authorList>
            <person name="Pattemore J.A."/>
            <person name="Hane J.K."/>
            <person name="Williams A.H."/>
            <person name="Wilson B.A."/>
            <person name="Stodart B.J."/>
            <person name="Ash G.J."/>
        </authorList>
    </citation>
    <scope>NUCLEOTIDE SEQUENCE [LARGE SCALE GENOMIC DNA]</scope>
    <source>
        <strain evidence="2">BRIP 53293</strain>
    </source>
</reference>
<protein>
    <submittedName>
        <fullName evidence="1">Uncharacterized protein</fullName>
    </submittedName>
</protein>
<name>A0A0D9NL72_METAN</name>
<sequence>MRDLQYLQLSCKSTSDANNSPALPRRMAKSVFAETPCVARLANSFVSRLSIAATGETFTAAGVLIPLQLLKSKLTRRGRSAVKPWGYKFTSFSRSVCLSQLTQTCGGSLRSG</sequence>
<evidence type="ECO:0000313" key="2">
    <source>
        <dbReference type="Proteomes" id="UP000054544"/>
    </source>
</evidence>
<organism evidence="1 2">
    <name type="scientific">Metarhizium anisopliae BRIP 53293</name>
    <dbReference type="NCBI Taxonomy" id="1291518"/>
    <lineage>
        <taxon>Eukaryota</taxon>
        <taxon>Fungi</taxon>
        <taxon>Dikarya</taxon>
        <taxon>Ascomycota</taxon>
        <taxon>Pezizomycotina</taxon>
        <taxon>Sordariomycetes</taxon>
        <taxon>Hypocreomycetidae</taxon>
        <taxon>Hypocreales</taxon>
        <taxon>Clavicipitaceae</taxon>
        <taxon>Metarhizium</taxon>
    </lineage>
</organism>
<dbReference type="EMBL" id="KE384899">
    <property type="protein sequence ID" value="KJK73370.1"/>
    <property type="molecule type" value="Genomic_DNA"/>
</dbReference>
<keyword evidence="2" id="KW-1185">Reference proteome</keyword>
<proteinExistence type="predicted"/>
<accession>A0A0D9NL72</accession>
<gene>
    <name evidence="1" type="ORF">H634G_11437</name>
</gene>
<evidence type="ECO:0000313" key="1">
    <source>
        <dbReference type="EMBL" id="KJK73370.1"/>
    </source>
</evidence>
<dbReference type="AlphaFoldDB" id="A0A0D9NL72"/>
<dbReference type="Proteomes" id="UP000054544">
    <property type="component" value="Unassembled WGS sequence"/>
</dbReference>